<dbReference type="GO" id="GO:0016887">
    <property type="term" value="F:ATP hydrolysis activity"/>
    <property type="evidence" value="ECO:0007669"/>
    <property type="project" value="InterPro"/>
</dbReference>
<dbReference type="CDD" id="cd03255">
    <property type="entry name" value="ABC_MJ0796_LolCDE_FtsE"/>
    <property type="match status" value="1"/>
</dbReference>
<dbReference type="SMART" id="SM00382">
    <property type="entry name" value="AAA"/>
    <property type="match status" value="1"/>
</dbReference>
<accession>A0A1F8EZ42</accession>
<evidence type="ECO:0000313" key="7">
    <source>
        <dbReference type="Proteomes" id="UP000177507"/>
    </source>
</evidence>
<dbReference type="SUPFAM" id="SSF52540">
    <property type="entry name" value="P-loop containing nucleoside triphosphate hydrolases"/>
    <property type="match status" value="1"/>
</dbReference>
<comment type="similarity">
    <text evidence="1">Belongs to the ABC transporter superfamily.</text>
</comment>
<sequence length="239" mass="26278">MALIEVKNLSKIYRDNEIETIALGNINLTVHEGEFVAIVGPSGSGKSTLLQVLGCLDRPTSGEYLIDGKALNSYSDDELALIRNKKMGFVFQAFNLLPRLSVLENVKLPLIYGGIGEPRRTEIAKKMVDLVGLNERSDYKTAKLSGGQKQRVAIARALVNDPKVIFADEPTGNLDSKSGEVILDFLQKLNDEGRTVIIVTHESYVAQSAKRIIKVSDGRIESDEAVKGQRIIRRDGLVK</sequence>
<evidence type="ECO:0000256" key="1">
    <source>
        <dbReference type="ARBA" id="ARBA00005417"/>
    </source>
</evidence>
<keyword evidence="4 6" id="KW-0067">ATP-binding</keyword>
<dbReference type="EMBL" id="MGJI01000010">
    <property type="protein sequence ID" value="OGN05309.1"/>
    <property type="molecule type" value="Genomic_DNA"/>
</dbReference>
<evidence type="ECO:0000256" key="3">
    <source>
        <dbReference type="ARBA" id="ARBA00022741"/>
    </source>
</evidence>
<dbReference type="FunFam" id="3.40.50.300:FF:000032">
    <property type="entry name" value="Export ABC transporter ATP-binding protein"/>
    <property type="match status" value="1"/>
</dbReference>
<keyword evidence="3" id="KW-0547">Nucleotide-binding</keyword>
<dbReference type="PANTHER" id="PTHR42798:SF6">
    <property type="entry name" value="CELL DIVISION ATP-BINDING PROTEIN FTSE"/>
    <property type="match status" value="1"/>
</dbReference>
<keyword evidence="2" id="KW-0813">Transport</keyword>
<dbReference type="GO" id="GO:0022857">
    <property type="term" value="F:transmembrane transporter activity"/>
    <property type="evidence" value="ECO:0007669"/>
    <property type="project" value="UniProtKB-ARBA"/>
</dbReference>
<dbReference type="InterPro" id="IPR017871">
    <property type="entry name" value="ABC_transporter-like_CS"/>
</dbReference>
<dbReference type="STRING" id="1802668.A2831_01705"/>
<reference evidence="6 7" key="1">
    <citation type="journal article" date="2016" name="Nat. Commun.">
        <title>Thousands of microbial genomes shed light on interconnected biogeochemical processes in an aquifer system.</title>
        <authorList>
            <person name="Anantharaman K."/>
            <person name="Brown C.T."/>
            <person name="Hug L.A."/>
            <person name="Sharon I."/>
            <person name="Castelle C.J."/>
            <person name="Probst A.J."/>
            <person name="Thomas B.C."/>
            <person name="Singh A."/>
            <person name="Wilkins M.J."/>
            <person name="Karaoz U."/>
            <person name="Brodie E.L."/>
            <person name="Williams K.H."/>
            <person name="Hubbard S.S."/>
            <person name="Banfield J.F."/>
        </authorList>
    </citation>
    <scope>NUCLEOTIDE SEQUENCE [LARGE SCALE GENOMIC DNA]</scope>
</reference>
<dbReference type="GO" id="GO:0005524">
    <property type="term" value="F:ATP binding"/>
    <property type="evidence" value="ECO:0007669"/>
    <property type="project" value="UniProtKB-KW"/>
</dbReference>
<dbReference type="InterPro" id="IPR017911">
    <property type="entry name" value="MacB-like_ATP-bd"/>
</dbReference>
<gene>
    <name evidence="6" type="ORF">A2831_01705</name>
</gene>
<dbReference type="PROSITE" id="PS00211">
    <property type="entry name" value="ABC_TRANSPORTER_1"/>
    <property type="match status" value="1"/>
</dbReference>
<dbReference type="Proteomes" id="UP000177507">
    <property type="component" value="Unassembled WGS sequence"/>
</dbReference>
<evidence type="ECO:0000259" key="5">
    <source>
        <dbReference type="PROSITE" id="PS50893"/>
    </source>
</evidence>
<dbReference type="AlphaFoldDB" id="A0A1F8EZ42"/>
<dbReference type="InterPro" id="IPR003593">
    <property type="entry name" value="AAA+_ATPase"/>
</dbReference>
<comment type="caution">
    <text evidence="6">The sequence shown here is derived from an EMBL/GenBank/DDBJ whole genome shotgun (WGS) entry which is preliminary data.</text>
</comment>
<protein>
    <submittedName>
        <fullName evidence="6">Macrolide ABC transporter ATP-binding protein</fullName>
    </submittedName>
</protein>
<dbReference type="Pfam" id="PF00005">
    <property type="entry name" value="ABC_tran"/>
    <property type="match status" value="1"/>
</dbReference>
<feature type="domain" description="ABC transporter" evidence="5">
    <location>
        <begin position="4"/>
        <end position="238"/>
    </location>
</feature>
<dbReference type="InterPro" id="IPR003439">
    <property type="entry name" value="ABC_transporter-like_ATP-bd"/>
</dbReference>
<evidence type="ECO:0000313" key="6">
    <source>
        <dbReference type="EMBL" id="OGN05309.1"/>
    </source>
</evidence>
<organism evidence="6 7">
    <name type="scientific">Candidatus Yanofskybacteria bacterium RIFCSPHIGHO2_01_FULL_44_17</name>
    <dbReference type="NCBI Taxonomy" id="1802668"/>
    <lineage>
        <taxon>Bacteria</taxon>
        <taxon>Candidatus Yanofskyibacteriota</taxon>
    </lineage>
</organism>
<name>A0A1F8EZ42_9BACT</name>
<dbReference type="InterPro" id="IPR027417">
    <property type="entry name" value="P-loop_NTPase"/>
</dbReference>
<dbReference type="Gene3D" id="3.40.50.300">
    <property type="entry name" value="P-loop containing nucleotide triphosphate hydrolases"/>
    <property type="match status" value="1"/>
</dbReference>
<dbReference type="PROSITE" id="PS50893">
    <property type="entry name" value="ABC_TRANSPORTER_2"/>
    <property type="match status" value="1"/>
</dbReference>
<evidence type="ECO:0000256" key="4">
    <source>
        <dbReference type="ARBA" id="ARBA00022840"/>
    </source>
</evidence>
<dbReference type="GO" id="GO:0098796">
    <property type="term" value="C:membrane protein complex"/>
    <property type="evidence" value="ECO:0007669"/>
    <property type="project" value="UniProtKB-ARBA"/>
</dbReference>
<proteinExistence type="inferred from homology"/>
<dbReference type="PANTHER" id="PTHR42798">
    <property type="entry name" value="LIPOPROTEIN-RELEASING SYSTEM ATP-BINDING PROTEIN LOLD"/>
    <property type="match status" value="1"/>
</dbReference>
<evidence type="ECO:0000256" key="2">
    <source>
        <dbReference type="ARBA" id="ARBA00022448"/>
    </source>
</evidence>